<evidence type="ECO:0000256" key="3">
    <source>
        <dbReference type="ARBA" id="ARBA00004906"/>
    </source>
</evidence>
<feature type="domain" description="E3 ubiquitin-protein ligase TTC3 winged helix turn helix" evidence="12">
    <location>
        <begin position="1179"/>
        <end position="1297"/>
    </location>
</feature>
<evidence type="ECO:0000256" key="2">
    <source>
        <dbReference type="ARBA" id="ARBA00004496"/>
    </source>
</evidence>
<protein>
    <recommendedName>
        <fullName evidence="4">RING-type E3 ubiquitin transferase</fullName>
        <ecNumber evidence="4">2.3.2.27</ecNumber>
    </recommendedName>
</protein>
<feature type="coiled-coil region" evidence="8">
    <location>
        <begin position="1441"/>
        <end position="1539"/>
    </location>
</feature>
<dbReference type="Pfam" id="PF24905">
    <property type="entry name" value="TTC3_9th"/>
    <property type="match status" value="1"/>
</dbReference>
<feature type="region of interest" description="Disordered" evidence="9">
    <location>
        <begin position="1730"/>
        <end position="1749"/>
    </location>
</feature>
<feature type="domain" description="TTC3/DZIP3/RBM44-like helical" evidence="13">
    <location>
        <begin position="1752"/>
        <end position="1808"/>
    </location>
</feature>
<keyword evidence="8" id="KW-0175">Coiled coil</keyword>
<feature type="region of interest" description="Disordered" evidence="9">
    <location>
        <begin position="611"/>
        <end position="664"/>
    </location>
</feature>
<feature type="compositionally biased region" description="Polar residues" evidence="9">
    <location>
        <begin position="1683"/>
        <end position="1692"/>
    </location>
</feature>
<proteinExistence type="predicted"/>
<dbReference type="PANTHER" id="PTHR17550">
    <property type="entry name" value="E3 UBIQUITIN-PROTEIN LIGASE TTC3"/>
    <property type="match status" value="1"/>
</dbReference>
<accession>A0A6A4T2Z4</accession>
<feature type="region of interest" description="Disordered" evidence="9">
    <location>
        <begin position="1118"/>
        <end position="1141"/>
    </location>
</feature>
<comment type="caution">
    <text evidence="14">The sequence shown here is derived from an EMBL/GenBank/DDBJ whole genome shotgun (WGS) entry which is preliminary data.</text>
</comment>
<evidence type="ECO:0000259" key="10">
    <source>
        <dbReference type="Pfam" id="PF19179"/>
    </source>
</evidence>
<dbReference type="PANTHER" id="PTHR17550:SF8">
    <property type="entry name" value="RING-TYPE E3 UBIQUITIN TRANSFERASE"/>
    <property type="match status" value="1"/>
</dbReference>
<evidence type="ECO:0000256" key="7">
    <source>
        <dbReference type="PROSITE-ProRule" id="PRU00339"/>
    </source>
</evidence>
<dbReference type="InterPro" id="IPR056871">
    <property type="entry name" value="WH_TTC3"/>
</dbReference>
<name>A0A6A4T2Z4_SCOMX</name>
<feature type="domain" description="TTC3/DZIP3-like helical" evidence="11">
    <location>
        <begin position="1442"/>
        <end position="1689"/>
    </location>
</feature>
<reference evidence="14 15" key="1">
    <citation type="submission" date="2019-06" db="EMBL/GenBank/DDBJ databases">
        <title>Draft genomes of female and male turbot (Scophthalmus maximus).</title>
        <authorList>
            <person name="Xu H."/>
            <person name="Xu X.-W."/>
            <person name="Shao C."/>
            <person name="Chen S."/>
        </authorList>
    </citation>
    <scope>NUCLEOTIDE SEQUENCE [LARGE SCALE GENOMIC DNA]</scope>
    <source>
        <strain evidence="14">Ysfricsl-2016a</strain>
        <tissue evidence="14">Blood</tissue>
    </source>
</reference>
<dbReference type="EC" id="2.3.2.27" evidence="4"/>
<evidence type="ECO:0000256" key="4">
    <source>
        <dbReference type="ARBA" id="ARBA00012483"/>
    </source>
</evidence>
<dbReference type="SMART" id="SM00028">
    <property type="entry name" value="TPR"/>
    <property type="match status" value="3"/>
</dbReference>
<evidence type="ECO:0000259" key="13">
    <source>
        <dbReference type="Pfam" id="PF24905"/>
    </source>
</evidence>
<gene>
    <name evidence="14" type="ORF">F2P81_008894</name>
</gene>
<dbReference type="Gene3D" id="1.25.40.10">
    <property type="entry name" value="Tetratricopeptide repeat domain"/>
    <property type="match status" value="1"/>
</dbReference>
<keyword evidence="7" id="KW-0802">TPR repeat</keyword>
<dbReference type="Proteomes" id="UP000438429">
    <property type="component" value="Unassembled WGS sequence"/>
</dbReference>
<dbReference type="Pfam" id="PF24812">
    <property type="entry name" value="WHD_TTC3"/>
    <property type="match status" value="1"/>
</dbReference>
<evidence type="ECO:0000256" key="9">
    <source>
        <dbReference type="SAM" id="MobiDB-lite"/>
    </source>
</evidence>
<feature type="compositionally biased region" description="Basic residues" evidence="9">
    <location>
        <begin position="1130"/>
        <end position="1140"/>
    </location>
</feature>
<dbReference type="InterPro" id="IPR056870">
    <property type="entry name" value="TTC3/DZIP3/RBM44-like_helical"/>
</dbReference>
<feature type="compositionally biased region" description="Low complexity" evidence="9">
    <location>
        <begin position="254"/>
        <end position="268"/>
    </location>
</feature>
<evidence type="ECO:0000259" key="12">
    <source>
        <dbReference type="Pfam" id="PF24812"/>
    </source>
</evidence>
<feature type="coiled-coil region" evidence="8">
    <location>
        <begin position="1635"/>
        <end position="1669"/>
    </location>
</feature>
<dbReference type="Pfam" id="PF24525">
    <property type="entry name" value="TTC3"/>
    <property type="match status" value="1"/>
</dbReference>
<feature type="domain" description="E3 ubiquitin-protein ligase TTC3/DZIP3" evidence="10">
    <location>
        <begin position="737"/>
        <end position="843"/>
    </location>
</feature>
<evidence type="ECO:0000256" key="5">
    <source>
        <dbReference type="ARBA" id="ARBA00022490"/>
    </source>
</evidence>
<dbReference type="InterPro" id="IPR043866">
    <property type="entry name" value="TTC3/DZIP3_dom"/>
</dbReference>
<evidence type="ECO:0000256" key="8">
    <source>
        <dbReference type="SAM" id="Coils"/>
    </source>
</evidence>
<sequence length="1886" mass="213227">MILMGRSLCLPSQATVQELFSVARDANIIPDISLDPVLTTFLSLDSPAALQHQYAFLQRSMSSEQQTTFGLSLNREFGGSSRVTYGGVGVVALALSVLFEQVAQQVRLHGSTEGDLSTQRFRAKVIFGISSFSRIGRIIHGYLYLIPGFANNEDKMAETTELYDRWLKLELIDHFQRMTMKKRMSSVSMQQWLTGAAFHLHLRIHQVRLHSVPLGSAESLRLSYKTGLGRLVQGYTAYLRRSIQETAPGPQKPQTRTTSRSTQTNTSSIPNVTCSSNNHFNVSQSWDKMSDSDSDFEFAMDWDDSRPILDARHVVALRPSEGVVDRWGSIPADVKQEAGQRMKICTFWLPILLQHDESNHTAAWALQIGLIDAKEREDISMKRLHRIEILEAILRALEKGSFKREPTKHVFWISNMFNLRSPEVLEDALLWLERTGEPAIRRRVLELGHINTCFIALHLIFTEFAKYIEEMGTNLDRTMRSLLARPDDYYIEKSEEMKMKGNENFQKSQYEDAVKFYSKAIKYYPDNHIIYGNRALCYIRCQKYLKAVGDGKRATLIKPLWAKGHYRYCEALYSLGEVKNAIEANISAQSLCRDDSEGIKDLEQQHVKFMAETAKPKVGRPKSKNKRPGSTNRDAVESRQQTEKSVKPAVVTNEAPQSKKPKVADGKAGVCKELKTVVQDAYTALADTRSRNAENAFSQALAILETNTPKELGLSTLDVLLLLYGRASALTEIGQPEEILESAIELCKFPPIPNAICRLDKCHGSLKAEIYFTDPDFKGFIQICCCQSCTVEYHITCWKSLKTSVFSEKNEKDILQEACLTPDCVGQIFSIKITGPTGLLKCKFEAAITKPQTLKKPKVNQKCTSLVKLKLKAENRLKRKQHKQSFQDNQTINDEILTLDDISAAPGEQKAWLLYRDRVLLQISQNMELLREQRDLQPLALTSSLQPWLELDSKRGNRLAERMLNWQQESLETFAQAVEVLLERKNRVWARVLIQLLSSSMDINPKLNKWACQLNDAGLNAAKTFIERYAGDLEQLDLALLLSFGPLQDVIITRLGTRPELLSSMGLTVTEYLKQAPPHDMRLFIWTLEEHRDEYLTCHPILDEYFDMMDGHCSVLKKSDETENNSPMKNKSRGRKKKLKEPRGAFVLSGRRSVTPRDDWDQDFYEDDSLSLLQTVDPFIVPSHLREQVADFEDQYDRTRHRSLSKRILDNHPDPAKESLYDYFAQILEEHGPLVAEDPLLVGELQFFPHVSQLKIQEAGGFESFLLESLRFIKMGRCIGLAKHAVCLQQAGHGASLDDLDDIVDPDTKHSAPDLPQPVFPRYQDKFSSAQTEGYPIFPNPYTLGFKSASGVPASVVKNPFFHWREDDGQQPSAYFFMNGSGDSNPQVTESDVRVLDMHLSSGGVASLTSEESTLKRHAAVQTCVEIMSNVAVNTELHERFENCQGDINRKEKSNKSLEQQIKEMSNGCDQVNQKHKADITSLEEEIRKITANIQVTNKELALFQQKLEEEVRKDQKEKKANQEVMKTIKLEIEELVEEQGSLARNIRDKKADYDAKLSDFLEQGNQSAAEKMSLEDEIKRSKAVVISATRRCHTAQLSVAESSRDQGLYSLYRELADAKAFLTKLEEAVHRFPNQDLEISRNTCRSNVQEIEKKISTAETQYQEQMDQVKNGRRVGEWLTSNISQSESPAQLRSAAAKDLTPQPSAQAPHSAAPLLQQSAAPPAAEALAAPPPLQHKPPSRTLEPPHNNMFERAMDRLAAIFPDYTRLDLKRFVQELRSSRGGRLSSMMLHDVVDGVTQLILDHQESLDSVRSNIAGRGSPAQCATPPSVNTAPAWQPVGYQRATHPNACIRSWLKEQSTCPTCRDHALMPEDFPVLPGRRRQAP</sequence>
<dbReference type="InterPro" id="IPR019734">
    <property type="entry name" value="TPR_rpt"/>
</dbReference>
<keyword evidence="5" id="KW-0963">Cytoplasm</keyword>
<dbReference type="InterPro" id="IPR011990">
    <property type="entry name" value="TPR-like_helical_dom_sf"/>
</dbReference>
<evidence type="ECO:0000259" key="11">
    <source>
        <dbReference type="Pfam" id="PF24525"/>
    </source>
</evidence>
<evidence type="ECO:0000256" key="1">
    <source>
        <dbReference type="ARBA" id="ARBA00000900"/>
    </source>
</evidence>
<dbReference type="PROSITE" id="PS50005">
    <property type="entry name" value="TPR"/>
    <property type="match status" value="1"/>
</dbReference>
<evidence type="ECO:0000313" key="15">
    <source>
        <dbReference type="Proteomes" id="UP000438429"/>
    </source>
</evidence>
<comment type="catalytic activity">
    <reaction evidence="1">
        <text>S-ubiquitinyl-[E2 ubiquitin-conjugating enzyme]-L-cysteine + [acceptor protein]-L-lysine = [E2 ubiquitin-conjugating enzyme]-L-cysteine + N(6)-ubiquitinyl-[acceptor protein]-L-lysine.</text>
        <dbReference type="EC" id="2.3.2.27"/>
    </reaction>
</comment>
<dbReference type="EMBL" id="VEVO01000008">
    <property type="protein sequence ID" value="KAF0038410.1"/>
    <property type="molecule type" value="Genomic_DNA"/>
</dbReference>
<dbReference type="UniPathway" id="UPA00143"/>
<feature type="repeat" description="TPR" evidence="7">
    <location>
        <begin position="494"/>
        <end position="527"/>
    </location>
</feature>
<keyword evidence="6" id="KW-0808">Transferase</keyword>
<feature type="compositionally biased region" description="Basic and acidic residues" evidence="9">
    <location>
        <begin position="634"/>
        <end position="646"/>
    </location>
</feature>
<dbReference type="InterPro" id="IPR056872">
    <property type="entry name" value="TTC3/DZIP3-like_helical"/>
</dbReference>
<dbReference type="GO" id="GO:0016567">
    <property type="term" value="P:protein ubiquitination"/>
    <property type="evidence" value="ECO:0007669"/>
    <property type="project" value="UniProtKB-UniPathway"/>
</dbReference>
<comment type="subcellular location">
    <subcellularLocation>
        <location evidence="2">Cytoplasm</location>
    </subcellularLocation>
</comment>
<evidence type="ECO:0000313" key="14">
    <source>
        <dbReference type="EMBL" id="KAF0038410.1"/>
    </source>
</evidence>
<dbReference type="GO" id="GO:0005737">
    <property type="term" value="C:cytoplasm"/>
    <property type="evidence" value="ECO:0007669"/>
    <property type="project" value="UniProtKB-SubCell"/>
</dbReference>
<dbReference type="SUPFAM" id="SSF48452">
    <property type="entry name" value="TPR-like"/>
    <property type="match status" value="1"/>
</dbReference>
<feature type="compositionally biased region" description="Basic residues" evidence="9">
    <location>
        <begin position="617"/>
        <end position="627"/>
    </location>
</feature>
<dbReference type="GO" id="GO:0061630">
    <property type="term" value="F:ubiquitin protein ligase activity"/>
    <property type="evidence" value="ECO:0007669"/>
    <property type="project" value="UniProtKB-EC"/>
</dbReference>
<comment type="pathway">
    <text evidence="3">Protein modification; protein ubiquitination.</text>
</comment>
<feature type="region of interest" description="Disordered" evidence="9">
    <location>
        <begin position="242"/>
        <end position="276"/>
    </location>
</feature>
<dbReference type="Pfam" id="PF19179">
    <property type="entry name" value="TTC3_DZIP3_dom"/>
    <property type="match status" value="1"/>
</dbReference>
<feature type="region of interest" description="Disordered" evidence="9">
    <location>
        <begin position="1683"/>
        <end position="1715"/>
    </location>
</feature>
<evidence type="ECO:0000256" key="6">
    <source>
        <dbReference type="ARBA" id="ARBA00022679"/>
    </source>
</evidence>
<feature type="compositionally biased region" description="Low complexity" evidence="9">
    <location>
        <begin position="1703"/>
        <end position="1715"/>
    </location>
</feature>
<organism evidence="14 15">
    <name type="scientific">Scophthalmus maximus</name>
    <name type="common">Turbot</name>
    <name type="synonym">Psetta maxima</name>
    <dbReference type="NCBI Taxonomy" id="52904"/>
    <lineage>
        <taxon>Eukaryota</taxon>
        <taxon>Metazoa</taxon>
        <taxon>Chordata</taxon>
        <taxon>Craniata</taxon>
        <taxon>Vertebrata</taxon>
        <taxon>Euteleostomi</taxon>
        <taxon>Actinopterygii</taxon>
        <taxon>Neopterygii</taxon>
        <taxon>Teleostei</taxon>
        <taxon>Neoteleostei</taxon>
        <taxon>Acanthomorphata</taxon>
        <taxon>Carangaria</taxon>
        <taxon>Pleuronectiformes</taxon>
        <taxon>Pleuronectoidei</taxon>
        <taxon>Scophthalmidae</taxon>
        <taxon>Scophthalmus</taxon>
    </lineage>
</organism>